<dbReference type="GO" id="GO:0033812">
    <property type="term" value="F:3-oxoadipyl-CoA thiolase activity"/>
    <property type="evidence" value="ECO:0007669"/>
    <property type="project" value="UniProtKB-EC"/>
</dbReference>
<dbReference type="SUPFAM" id="SSF53901">
    <property type="entry name" value="Thiolase-like"/>
    <property type="match status" value="2"/>
</dbReference>
<dbReference type="PANTHER" id="PTHR18919:SF12">
    <property type="entry name" value="ACYLTRANSFERASE RV0859-RELATED"/>
    <property type="match status" value="1"/>
</dbReference>
<keyword evidence="16" id="KW-0614">Plasmid</keyword>
<dbReference type="InterPro" id="IPR020613">
    <property type="entry name" value="Thiolase_CS"/>
</dbReference>
<evidence type="ECO:0000256" key="7">
    <source>
        <dbReference type="ARBA" id="ARBA00022752"/>
    </source>
</evidence>
<dbReference type="RefSeq" id="WP_016557522.1">
    <property type="nucleotide sequence ID" value="NZ_AEYE02000035.1"/>
</dbReference>
<dbReference type="EC" id="2.3.1.174" evidence="5"/>
<feature type="active site" description="Proton acceptor" evidence="12">
    <location>
        <position position="387"/>
    </location>
</feature>
<accession>S3I465</accession>
<feature type="domain" description="Thiolase N-terminal" evidence="14">
    <location>
        <begin position="5"/>
        <end position="268"/>
    </location>
</feature>
<dbReference type="NCBIfam" id="NF006551">
    <property type="entry name" value="PRK09050.1"/>
    <property type="match status" value="1"/>
</dbReference>
<evidence type="ECO:0000256" key="4">
    <source>
        <dbReference type="ARBA" id="ARBA00011881"/>
    </source>
</evidence>
<dbReference type="FunFam" id="3.40.47.10:FF:000010">
    <property type="entry name" value="Acetyl-CoA acetyltransferase (Thiolase)"/>
    <property type="match status" value="1"/>
</dbReference>
<dbReference type="AlphaFoldDB" id="S3I465"/>
<evidence type="ECO:0000256" key="9">
    <source>
        <dbReference type="ARBA" id="ARBA00037924"/>
    </source>
</evidence>
<dbReference type="NCBIfam" id="TIGR01930">
    <property type="entry name" value="AcCoA-C-Actrans"/>
    <property type="match status" value="1"/>
</dbReference>
<dbReference type="EMBL" id="AEYE02000035">
    <property type="protein sequence ID" value="EPE94428.1"/>
    <property type="molecule type" value="Genomic_DNA"/>
</dbReference>
<dbReference type="InterPro" id="IPR020617">
    <property type="entry name" value="Thiolase_C"/>
</dbReference>
<evidence type="ECO:0000256" key="11">
    <source>
        <dbReference type="ARBA" id="ARBA00080155"/>
    </source>
</evidence>
<dbReference type="Pfam" id="PF00108">
    <property type="entry name" value="Thiolase_N"/>
    <property type="match status" value="1"/>
</dbReference>
<dbReference type="PIRSF" id="PIRSF000429">
    <property type="entry name" value="Ac-CoA_Ac_transf"/>
    <property type="match status" value="1"/>
</dbReference>
<dbReference type="PANTHER" id="PTHR18919">
    <property type="entry name" value="ACETYL-COA C-ACYLTRANSFERASE"/>
    <property type="match status" value="1"/>
</dbReference>
<evidence type="ECO:0000313" key="17">
    <source>
        <dbReference type="Proteomes" id="UP000014411"/>
    </source>
</evidence>
<evidence type="ECO:0000256" key="2">
    <source>
        <dbReference type="ARBA" id="ARBA00005211"/>
    </source>
</evidence>
<evidence type="ECO:0000256" key="12">
    <source>
        <dbReference type="PIRSR" id="PIRSR000429-1"/>
    </source>
</evidence>
<dbReference type="InterPro" id="IPR020615">
    <property type="entry name" value="Thiolase_acyl_enz_int_AS"/>
</dbReference>
<keyword evidence="17" id="KW-1185">Reference proteome</keyword>
<evidence type="ECO:0000256" key="13">
    <source>
        <dbReference type="RuleBase" id="RU003557"/>
    </source>
</evidence>
<evidence type="ECO:0000313" key="16">
    <source>
        <dbReference type="EMBL" id="EPE94428.1"/>
    </source>
</evidence>
<geneLocation type="plasmid" evidence="16">
    <name>pRg502b</name>
</geneLocation>
<feature type="active site" description="Acyl-thioester intermediate" evidence="12">
    <location>
        <position position="90"/>
    </location>
</feature>
<dbReference type="InterPro" id="IPR012793">
    <property type="entry name" value="PcaF"/>
</dbReference>
<dbReference type="Pfam" id="PF02803">
    <property type="entry name" value="Thiolase_C"/>
    <property type="match status" value="1"/>
</dbReference>
<dbReference type="InterPro" id="IPR016039">
    <property type="entry name" value="Thiolase-like"/>
</dbReference>
<proteinExistence type="inferred from homology"/>
<dbReference type="GO" id="GO:0042619">
    <property type="term" value="P:poly-hydroxybutyrate biosynthetic process"/>
    <property type="evidence" value="ECO:0007669"/>
    <property type="project" value="UniProtKB-KW"/>
</dbReference>
<keyword evidence="8 13" id="KW-0012">Acyltransferase</keyword>
<evidence type="ECO:0000256" key="10">
    <source>
        <dbReference type="ARBA" id="ARBA00048527"/>
    </source>
</evidence>
<comment type="similarity">
    <text evidence="3 13">Belongs to the thiolase-like superfamily. Thiolase family.</text>
</comment>
<dbReference type="InterPro" id="IPR002155">
    <property type="entry name" value="Thiolase"/>
</dbReference>
<evidence type="ECO:0000256" key="1">
    <source>
        <dbReference type="ARBA" id="ARBA00004683"/>
    </source>
</evidence>
<comment type="caution">
    <text evidence="16">The sequence shown here is derived from an EMBL/GenBank/DDBJ whole genome shotgun (WGS) entry which is preliminary data.</text>
</comment>
<feature type="domain" description="Thiolase C-terminal" evidence="15">
    <location>
        <begin position="276"/>
        <end position="400"/>
    </location>
</feature>
<dbReference type="InterPro" id="IPR020616">
    <property type="entry name" value="Thiolase_N"/>
</dbReference>
<comment type="subunit">
    <text evidence="4">Homotetramer.</text>
</comment>
<sequence>MPDAFICDAVRTPIGRYGGALSSVRADDLAALPLAALMERNPRVDWSKVDDLILGCANQAGEDNRNVARMAVLLSGMPVTVPGTTINRLCGSGMDAVGMAARAIRAGDCDFLVAGGVESMSRAPFVMPKADSAFSRTSAVYDTTIGWRFVNPKMKARFGVDSMPETADNVAADFGVSRSDQDAFAARSQARWASAEEAGLFADELVAVRVPQKKGDPVVVGRDEHPRPGTTAEQLSRLKGVNGADLSVTAGNASGVNDGAAALVIASEAVARTQGLTPKARIVAMAAAGVEPRIMGVGPAPAARKVLARAGLAIGQMDVIELNEAFAAQALAVLRDLDLPDDAPHVNPNGGGIAMGHPLGMSGARLVTTATYQLHRQGGRYALCMMCIGVGQGIAIILERV</sequence>
<comment type="pathway">
    <text evidence="1">Biopolymer metabolism; poly-(R)-3-hydroxybutanoate biosynthesis.</text>
</comment>
<name>S3I465_9HYPH</name>
<dbReference type="GO" id="GO:0019619">
    <property type="term" value="P:3,4-dihydroxybenzoate catabolic process"/>
    <property type="evidence" value="ECO:0007669"/>
    <property type="project" value="InterPro"/>
</dbReference>
<evidence type="ECO:0000256" key="8">
    <source>
        <dbReference type="ARBA" id="ARBA00023315"/>
    </source>
</evidence>
<dbReference type="CDD" id="cd00751">
    <property type="entry name" value="thiolase"/>
    <property type="match status" value="1"/>
</dbReference>
<dbReference type="NCBIfam" id="TIGR02430">
    <property type="entry name" value="pcaF"/>
    <property type="match status" value="1"/>
</dbReference>
<keyword evidence="6 13" id="KW-0808">Transferase</keyword>
<evidence type="ECO:0000259" key="15">
    <source>
        <dbReference type="Pfam" id="PF02803"/>
    </source>
</evidence>
<reference evidence="16 17" key="1">
    <citation type="journal article" date="2012" name="J. Bacteriol.">
        <title>Genome sequence of Rhizobium grahamii CCGE502, a broad-host-range symbiont with low nodulation competitiveness in Phaseolus vulgaris.</title>
        <authorList>
            <person name="Althabegoiti M.J."/>
            <person name="Lozano L."/>
            <person name="Torres-Tejerizo G."/>
            <person name="Ormeno-Orrillo E."/>
            <person name="Rogel M.A."/>
            <person name="Gonzalez V."/>
            <person name="Martinez-Romero E."/>
        </authorList>
    </citation>
    <scope>NUCLEOTIDE SEQUENCE [LARGE SCALE GENOMIC DNA]</scope>
    <source>
        <strain evidence="16 17">CCGE 502</strain>
        <plasmid evidence="16">pRg502b</plasmid>
    </source>
</reference>
<dbReference type="PROSITE" id="PS00737">
    <property type="entry name" value="THIOLASE_2"/>
    <property type="match status" value="1"/>
</dbReference>
<protein>
    <recommendedName>
        <fullName evidence="5">3-oxoadipyl-CoA thiolase</fullName>
        <ecNumber evidence="5">2.3.1.174</ecNumber>
    </recommendedName>
    <alternativeName>
        <fullName evidence="11">Beta-ketothiolase</fullName>
    </alternativeName>
</protein>
<keyword evidence="7" id="KW-0583">PHB biosynthesis</keyword>
<dbReference type="Proteomes" id="UP000014411">
    <property type="component" value="Unassembled WGS sequence"/>
</dbReference>
<evidence type="ECO:0000256" key="6">
    <source>
        <dbReference type="ARBA" id="ARBA00022679"/>
    </source>
</evidence>
<evidence type="ECO:0000259" key="14">
    <source>
        <dbReference type="Pfam" id="PF00108"/>
    </source>
</evidence>
<feature type="active site" description="Proton acceptor" evidence="12">
    <location>
        <position position="357"/>
    </location>
</feature>
<dbReference type="Gene3D" id="3.40.47.10">
    <property type="match status" value="1"/>
</dbReference>
<comment type="pathway">
    <text evidence="2">Aromatic compound metabolism.</text>
</comment>
<dbReference type="PROSITE" id="PS00098">
    <property type="entry name" value="THIOLASE_1"/>
    <property type="match status" value="1"/>
</dbReference>
<comment type="catalytic activity">
    <reaction evidence="10">
        <text>succinyl-CoA + acetyl-CoA = 3-oxoadipyl-CoA + CoA</text>
        <dbReference type="Rhea" id="RHEA:19481"/>
        <dbReference type="ChEBI" id="CHEBI:57287"/>
        <dbReference type="ChEBI" id="CHEBI:57288"/>
        <dbReference type="ChEBI" id="CHEBI:57292"/>
        <dbReference type="ChEBI" id="CHEBI:57348"/>
        <dbReference type="EC" id="2.3.1.174"/>
    </reaction>
</comment>
<evidence type="ECO:0000256" key="3">
    <source>
        <dbReference type="ARBA" id="ARBA00010982"/>
    </source>
</evidence>
<gene>
    <name evidence="16" type="ORF">RGCCGE502_27978</name>
</gene>
<dbReference type="HOGENOM" id="CLU_031026_2_2_5"/>
<comment type="pathway">
    <text evidence="9">Metabolic intermediate biosynthesis; (R)-mevalonate biosynthesis; (R)-mevalonate from acetyl-CoA: step 1/3.</text>
</comment>
<organism evidence="16 17">
    <name type="scientific">Rhizobium grahamii CCGE 502</name>
    <dbReference type="NCBI Taxonomy" id="990285"/>
    <lineage>
        <taxon>Bacteria</taxon>
        <taxon>Pseudomonadati</taxon>
        <taxon>Pseudomonadota</taxon>
        <taxon>Alphaproteobacteria</taxon>
        <taxon>Hyphomicrobiales</taxon>
        <taxon>Rhizobiaceae</taxon>
        <taxon>Rhizobium/Agrobacterium group</taxon>
        <taxon>Rhizobium</taxon>
    </lineage>
</organism>
<evidence type="ECO:0000256" key="5">
    <source>
        <dbReference type="ARBA" id="ARBA00012233"/>
    </source>
</evidence>